<feature type="compositionally biased region" description="Basic residues" evidence="6">
    <location>
        <begin position="77"/>
        <end position="90"/>
    </location>
</feature>
<evidence type="ECO:0000256" key="4">
    <source>
        <dbReference type="HAMAP-Rule" id="MF_01363"/>
    </source>
</evidence>
<dbReference type="PANTHER" id="PTHR21349">
    <property type="entry name" value="50S RIBOSOMAL PROTEIN L21"/>
    <property type="match status" value="1"/>
</dbReference>
<evidence type="ECO:0000256" key="3">
    <source>
        <dbReference type="ARBA" id="ARBA00023274"/>
    </source>
</evidence>
<organism evidence="7 8">
    <name type="scientific">Hoeflea prorocentri</name>
    <dbReference type="NCBI Taxonomy" id="1922333"/>
    <lineage>
        <taxon>Bacteria</taxon>
        <taxon>Pseudomonadati</taxon>
        <taxon>Pseudomonadota</taxon>
        <taxon>Alphaproteobacteria</taxon>
        <taxon>Hyphomicrobiales</taxon>
        <taxon>Rhizobiaceae</taxon>
        <taxon>Hoeflea</taxon>
    </lineage>
</organism>
<dbReference type="NCBIfam" id="TIGR00061">
    <property type="entry name" value="L21"/>
    <property type="match status" value="1"/>
</dbReference>
<dbReference type="EMBL" id="JAPJZI010000002">
    <property type="protein sequence ID" value="MDA5401264.1"/>
    <property type="molecule type" value="Genomic_DNA"/>
</dbReference>
<feature type="compositionally biased region" description="Basic and acidic residues" evidence="6">
    <location>
        <begin position="116"/>
        <end position="128"/>
    </location>
</feature>
<dbReference type="NCBIfam" id="NF008916">
    <property type="entry name" value="PRK12278.1-4"/>
    <property type="match status" value="1"/>
</dbReference>
<dbReference type="RefSeq" id="WP_267993256.1">
    <property type="nucleotide sequence ID" value="NZ_JAPJZI010000002.1"/>
</dbReference>
<evidence type="ECO:0000313" key="8">
    <source>
        <dbReference type="Proteomes" id="UP001151234"/>
    </source>
</evidence>
<dbReference type="Proteomes" id="UP001151234">
    <property type="component" value="Unassembled WGS sequence"/>
</dbReference>
<feature type="compositionally biased region" description="Basic and acidic residues" evidence="6">
    <location>
        <begin position="136"/>
        <end position="148"/>
    </location>
</feature>
<reference evidence="7" key="1">
    <citation type="submission" date="2022-11" db="EMBL/GenBank/DDBJ databases">
        <title>Draft genome sequence of Hoeflea poritis E7-10 and Hoeflea prorocentri PM5-8, separated from scleractinian coral Porites lutea and marine dinoflagellate.</title>
        <authorList>
            <person name="Zhang G."/>
            <person name="Wei Q."/>
            <person name="Cai L."/>
        </authorList>
    </citation>
    <scope>NUCLEOTIDE SEQUENCE</scope>
    <source>
        <strain evidence="7">PM5-8</strain>
    </source>
</reference>
<keyword evidence="8" id="KW-1185">Reference proteome</keyword>
<evidence type="ECO:0000313" key="7">
    <source>
        <dbReference type="EMBL" id="MDA5401264.1"/>
    </source>
</evidence>
<dbReference type="InterPro" id="IPR028909">
    <property type="entry name" value="bL21-like"/>
</dbReference>
<dbReference type="GO" id="GO:0003735">
    <property type="term" value="F:structural constituent of ribosome"/>
    <property type="evidence" value="ECO:0007669"/>
    <property type="project" value="InterPro"/>
</dbReference>
<dbReference type="InterPro" id="IPR001787">
    <property type="entry name" value="Ribosomal_bL21"/>
</dbReference>
<comment type="similarity">
    <text evidence="1 4 5">Belongs to the bacterial ribosomal protein bL21 family.</text>
</comment>
<dbReference type="PANTHER" id="PTHR21349:SF0">
    <property type="entry name" value="LARGE RIBOSOMAL SUBUNIT PROTEIN BL21M"/>
    <property type="match status" value="1"/>
</dbReference>
<dbReference type="GO" id="GO:1990904">
    <property type="term" value="C:ribonucleoprotein complex"/>
    <property type="evidence" value="ECO:0007669"/>
    <property type="project" value="UniProtKB-KW"/>
</dbReference>
<sequence length="237" mass="25340">MFAVIKTGGKQYTVAADDLLKVEKLAGDAGDMVEFTEVLMVGEGADATIGKPFVDGALVTAEVVEQGRARKVIAFKKRRRQNSKRTRGHRQHETTIRISEILTGGAKPKKKAAAPKKAEAKKTEEAPKAKAPAKAKPAEEAKSAEKPKAAPKAKAAKEEPATIFSAPKGDADDLKKISGVGPVLEKKLHAFGVTQYAQIAAFSKDDIAKLDEALNFKGRIERDDWIGQAKALAGEAK</sequence>
<dbReference type="SUPFAM" id="SSF141091">
    <property type="entry name" value="L21p-like"/>
    <property type="match status" value="1"/>
</dbReference>
<keyword evidence="3 4" id="KW-0687">Ribonucleoprotein</keyword>
<dbReference type="Pfam" id="PF00829">
    <property type="entry name" value="Ribosomal_L21p"/>
    <property type="match status" value="1"/>
</dbReference>
<comment type="subunit">
    <text evidence="4">Part of the 50S ribosomal subunit. Contacts protein L20.</text>
</comment>
<protein>
    <recommendedName>
        <fullName evidence="4">Large ribosomal subunit protein bL21</fullName>
    </recommendedName>
</protein>
<dbReference type="AlphaFoldDB" id="A0A9X3UQE5"/>
<keyword evidence="4 5" id="KW-0694">RNA-binding</keyword>
<dbReference type="GO" id="GO:0005737">
    <property type="term" value="C:cytoplasm"/>
    <property type="evidence" value="ECO:0007669"/>
    <property type="project" value="UniProtKB-ARBA"/>
</dbReference>
<dbReference type="InterPro" id="IPR036164">
    <property type="entry name" value="bL21-like_sf"/>
</dbReference>
<feature type="region of interest" description="Disordered" evidence="6">
    <location>
        <begin position="77"/>
        <end position="171"/>
    </location>
</feature>
<dbReference type="GO" id="GO:0006412">
    <property type="term" value="P:translation"/>
    <property type="evidence" value="ECO:0007669"/>
    <property type="project" value="UniProtKB-UniRule"/>
</dbReference>
<comment type="caution">
    <text evidence="7">The sequence shown here is derived from an EMBL/GenBank/DDBJ whole genome shotgun (WGS) entry which is preliminary data.</text>
</comment>
<dbReference type="Gene3D" id="1.10.150.20">
    <property type="entry name" value="5' to 3' exonuclease, C-terminal subdomain"/>
    <property type="match status" value="1"/>
</dbReference>
<evidence type="ECO:0000256" key="6">
    <source>
        <dbReference type="SAM" id="MobiDB-lite"/>
    </source>
</evidence>
<proteinExistence type="inferred from homology"/>
<accession>A0A9X3UQE5</accession>
<name>A0A9X3UQE5_9HYPH</name>
<dbReference type="HAMAP" id="MF_01363">
    <property type="entry name" value="Ribosomal_bL21"/>
    <property type="match status" value="1"/>
</dbReference>
<evidence type="ECO:0000256" key="5">
    <source>
        <dbReference type="RuleBase" id="RU000562"/>
    </source>
</evidence>
<dbReference type="GO" id="GO:0019843">
    <property type="term" value="F:rRNA binding"/>
    <property type="evidence" value="ECO:0007669"/>
    <property type="project" value="UniProtKB-UniRule"/>
</dbReference>
<gene>
    <name evidence="4" type="primary">rplU</name>
    <name evidence="7" type="ORF">OQ273_22010</name>
</gene>
<comment type="function">
    <text evidence="4 5">This protein binds to 23S rRNA in the presence of protein L20.</text>
</comment>
<evidence type="ECO:0000256" key="2">
    <source>
        <dbReference type="ARBA" id="ARBA00022980"/>
    </source>
</evidence>
<evidence type="ECO:0000256" key="1">
    <source>
        <dbReference type="ARBA" id="ARBA00008563"/>
    </source>
</evidence>
<keyword evidence="2 4" id="KW-0689">Ribosomal protein</keyword>
<keyword evidence="4 5" id="KW-0699">rRNA-binding</keyword>
<dbReference type="GO" id="GO:0005840">
    <property type="term" value="C:ribosome"/>
    <property type="evidence" value="ECO:0007669"/>
    <property type="project" value="UniProtKB-KW"/>
</dbReference>